<accession>A0AAV4MGX2</accession>
<comment type="caution">
    <text evidence="1">The sequence shown here is derived from an EMBL/GenBank/DDBJ whole genome shotgun (WGS) entry which is preliminary data.</text>
</comment>
<protein>
    <submittedName>
        <fullName evidence="1">Uncharacterized protein</fullName>
    </submittedName>
</protein>
<evidence type="ECO:0000313" key="1">
    <source>
        <dbReference type="EMBL" id="GIX71588.1"/>
    </source>
</evidence>
<dbReference type="AlphaFoldDB" id="A0AAV4MGX2"/>
<evidence type="ECO:0000313" key="2">
    <source>
        <dbReference type="Proteomes" id="UP001054837"/>
    </source>
</evidence>
<organism evidence="1 2">
    <name type="scientific">Caerostris darwini</name>
    <dbReference type="NCBI Taxonomy" id="1538125"/>
    <lineage>
        <taxon>Eukaryota</taxon>
        <taxon>Metazoa</taxon>
        <taxon>Ecdysozoa</taxon>
        <taxon>Arthropoda</taxon>
        <taxon>Chelicerata</taxon>
        <taxon>Arachnida</taxon>
        <taxon>Araneae</taxon>
        <taxon>Araneomorphae</taxon>
        <taxon>Entelegynae</taxon>
        <taxon>Araneoidea</taxon>
        <taxon>Araneidae</taxon>
        <taxon>Caerostris</taxon>
    </lineage>
</organism>
<sequence length="100" mass="11541">MLESVHGVVYNINNSKFLRVIIPILGISHSLQNVLWRSLPPPLRCSTETKKFEFLVAPERRWRAPIFFVRYGVKHSNGGDFHCAIPLCFACDEFPRKLTI</sequence>
<reference evidence="1 2" key="1">
    <citation type="submission" date="2021-06" db="EMBL/GenBank/DDBJ databases">
        <title>Caerostris darwini draft genome.</title>
        <authorList>
            <person name="Kono N."/>
            <person name="Arakawa K."/>
        </authorList>
    </citation>
    <scope>NUCLEOTIDE SEQUENCE [LARGE SCALE GENOMIC DNA]</scope>
</reference>
<name>A0AAV4MGX2_9ARAC</name>
<gene>
    <name evidence="1" type="ORF">CDAR_381341</name>
</gene>
<dbReference type="Proteomes" id="UP001054837">
    <property type="component" value="Unassembled WGS sequence"/>
</dbReference>
<proteinExistence type="predicted"/>
<dbReference type="EMBL" id="BPLQ01000462">
    <property type="protein sequence ID" value="GIX71588.1"/>
    <property type="molecule type" value="Genomic_DNA"/>
</dbReference>
<keyword evidence="2" id="KW-1185">Reference proteome</keyword>